<sequence>MDLQNFTIFFFFLVLMWGIPDLQWTYFQLQDTPSILRPRQEVVVGRRKALSTAREGNLRLLRRIGRPQSPLPSP</sequence>
<evidence type="ECO:0000256" key="1">
    <source>
        <dbReference type="SAM" id="Phobius"/>
    </source>
</evidence>
<gene>
    <name evidence="2" type="ORF">TorRG33x02_169730</name>
</gene>
<keyword evidence="1" id="KW-0472">Membrane</keyword>
<proteinExistence type="predicted"/>
<evidence type="ECO:0000313" key="2">
    <source>
        <dbReference type="EMBL" id="PON87196.1"/>
    </source>
</evidence>
<keyword evidence="1" id="KW-0812">Transmembrane</keyword>
<reference evidence="3" key="1">
    <citation type="submission" date="2016-06" db="EMBL/GenBank/DDBJ databases">
        <title>Parallel loss of symbiosis genes in relatives of nitrogen-fixing non-legume Parasponia.</title>
        <authorList>
            <person name="Van Velzen R."/>
            <person name="Holmer R."/>
            <person name="Bu F."/>
            <person name="Rutten L."/>
            <person name="Van Zeijl A."/>
            <person name="Liu W."/>
            <person name="Santuari L."/>
            <person name="Cao Q."/>
            <person name="Sharma T."/>
            <person name="Shen D."/>
            <person name="Roswanjaya Y."/>
            <person name="Wardhani T."/>
            <person name="Kalhor M.S."/>
            <person name="Jansen J."/>
            <person name="Van den Hoogen J."/>
            <person name="Gungor B."/>
            <person name="Hartog M."/>
            <person name="Hontelez J."/>
            <person name="Verver J."/>
            <person name="Yang W.-C."/>
            <person name="Schijlen E."/>
            <person name="Repin R."/>
            <person name="Schilthuizen M."/>
            <person name="Schranz E."/>
            <person name="Heidstra R."/>
            <person name="Miyata K."/>
            <person name="Fedorova E."/>
            <person name="Kohlen W."/>
            <person name="Bisseling T."/>
            <person name="Smit S."/>
            <person name="Geurts R."/>
        </authorList>
    </citation>
    <scope>NUCLEOTIDE SEQUENCE [LARGE SCALE GENOMIC DNA]</scope>
    <source>
        <strain evidence="3">cv. RG33-2</strain>
    </source>
</reference>
<evidence type="ECO:0008006" key="4">
    <source>
        <dbReference type="Google" id="ProtNLM"/>
    </source>
</evidence>
<dbReference type="EMBL" id="JXTC01000120">
    <property type="protein sequence ID" value="PON87196.1"/>
    <property type="molecule type" value="Genomic_DNA"/>
</dbReference>
<name>A0A2P5ENT2_TREOI</name>
<feature type="transmembrane region" description="Helical" evidence="1">
    <location>
        <begin position="6"/>
        <end position="27"/>
    </location>
</feature>
<dbReference type="InParanoid" id="A0A2P5ENT2"/>
<dbReference type="Proteomes" id="UP000237000">
    <property type="component" value="Unassembled WGS sequence"/>
</dbReference>
<organism evidence="2 3">
    <name type="scientific">Trema orientale</name>
    <name type="common">Charcoal tree</name>
    <name type="synonym">Celtis orientalis</name>
    <dbReference type="NCBI Taxonomy" id="63057"/>
    <lineage>
        <taxon>Eukaryota</taxon>
        <taxon>Viridiplantae</taxon>
        <taxon>Streptophyta</taxon>
        <taxon>Embryophyta</taxon>
        <taxon>Tracheophyta</taxon>
        <taxon>Spermatophyta</taxon>
        <taxon>Magnoliopsida</taxon>
        <taxon>eudicotyledons</taxon>
        <taxon>Gunneridae</taxon>
        <taxon>Pentapetalae</taxon>
        <taxon>rosids</taxon>
        <taxon>fabids</taxon>
        <taxon>Rosales</taxon>
        <taxon>Cannabaceae</taxon>
        <taxon>Trema</taxon>
    </lineage>
</organism>
<keyword evidence="3" id="KW-1185">Reference proteome</keyword>
<evidence type="ECO:0000313" key="3">
    <source>
        <dbReference type="Proteomes" id="UP000237000"/>
    </source>
</evidence>
<dbReference type="AlphaFoldDB" id="A0A2P5ENT2"/>
<accession>A0A2P5ENT2</accession>
<protein>
    <recommendedName>
        <fullName evidence="4">Transmembrane protein</fullName>
    </recommendedName>
</protein>
<comment type="caution">
    <text evidence="2">The sequence shown here is derived from an EMBL/GenBank/DDBJ whole genome shotgun (WGS) entry which is preliminary data.</text>
</comment>
<keyword evidence="1" id="KW-1133">Transmembrane helix</keyword>